<dbReference type="InterPro" id="IPR015421">
    <property type="entry name" value="PyrdxlP-dep_Trfase_major"/>
</dbReference>
<keyword evidence="4" id="KW-0808">Transferase</keyword>
<accession>A0AA38X893</accession>
<comment type="similarity">
    <text evidence="2">Belongs to the class-I pyridoxal-phosphate-dependent aminotransferase family.</text>
</comment>
<sequence>MAEIPMLEYDLSIAENRTIEDEATGIISNFLRQKLQPSHLLYNKHIQGDPALLCAVSRLFNDHFDPCQEVQPSHIALSPGASSCLTTLVGALCSKNDGVLIPTPYWKRQAQVRAVPVIFDNFVDSFNSTAIVRALEKAMDEAACPVRAVIITNPHNPLGRCYSADNLLSIAEFCGRRGLHLISDEVYALSGFDRDSGFVSVLSLELDQVKCATSQVHVLWTMSKDFGCSGVRMAALVSQDNPELLQTVSLTGCLQISNLATLAALAILTSPHISGLIMTSRLELRVCYHMIIDFLERRGLDYIPATTGLYVFTRLLPTGYDRVSESQLSEILKASGILVGTGQQYHAPNAARGWFRLVFSLGTGRLRPALVRLGSVLDSVLDNSCKTPHQKFRITSMMLQSSHDPDETVWYFGYGSNIRSASMKKRKITPLQSQAVVLPSYMLTFDIFGIPCAEPAFASIAKFSDLGYDDNAAARWKKTIPPPVHGVAYLLTKEDYRLLVLSEGSGVGYDEIQVEAFPVSAAEHHPPGTKGILVRTLKAKYPFRPNRAPSLRYMSLLIDGATENRLPDSYVQYLENLPTFSPQHNSKWSSLGSSLFLGFFARAVGVLAFSTKVFVDKKGHCPQLLGKVIVWFYWGMWTWHDYFHAKLWGREDGGIIHYGYGTT</sequence>
<dbReference type="AlphaFoldDB" id="A0AA38X893"/>
<evidence type="ECO:0000259" key="6">
    <source>
        <dbReference type="Pfam" id="PF00155"/>
    </source>
</evidence>
<dbReference type="GO" id="GO:0008483">
    <property type="term" value="F:transaminase activity"/>
    <property type="evidence" value="ECO:0007669"/>
    <property type="project" value="UniProtKB-KW"/>
</dbReference>
<dbReference type="PRINTS" id="PR00753">
    <property type="entry name" value="ACCSYNTHASE"/>
</dbReference>
<dbReference type="InterPro" id="IPR050478">
    <property type="entry name" value="Ethylene_sulfur-biosynth"/>
</dbReference>
<dbReference type="SUPFAM" id="SSF53383">
    <property type="entry name" value="PLP-dependent transferases"/>
    <property type="match status" value="1"/>
</dbReference>
<keyword evidence="3" id="KW-0032">Aminotransferase</keyword>
<dbReference type="InterPro" id="IPR015422">
    <property type="entry name" value="PyrdxlP-dep_Trfase_small"/>
</dbReference>
<dbReference type="Proteomes" id="UP001172681">
    <property type="component" value="Unassembled WGS sequence"/>
</dbReference>
<dbReference type="CDD" id="cd00609">
    <property type="entry name" value="AAT_like"/>
    <property type="match status" value="1"/>
</dbReference>
<comment type="caution">
    <text evidence="7">The sequence shown here is derived from an EMBL/GenBank/DDBJ whole genome shotgun (WGS) entry which is preliminary data.</text>
</comment>
<dbReference type="InterPro" id="IPR015424">
    <property type="entry name" value="PyrdxlP-dep_Trfase"/>
</dbReference>
<evidence type="ECO:0000313" key="8">
    <source>
        <dbReference type="Proteomes" id="UP001172681"/>
    </source>
</evidence>
<feature type="domain" description="Aminotransferase class I/classII large" evidence="6">
    <location>
        <begin position="45"/>
        <end position="367"/>
    </location>
</feature>
<evidence type="ECO:0000313" key="7">
    <source>
        <dbReference type="EMBL" id="KAJ9608600.1"/>
    </source>
</evidence>
<evidence type="ECO:0000256" key="1">
    <source>
        <dbReference type="ARBA" id="ARBA00001933"/>
    </source>
</evidence>
<dbReference type="Gene3D" id="3.40.640.10">
    <property type="entry name" value="Type I PLP-dependent aspartate aminotransferase-like (Major domain)"/>
    <property type="match status" value="1"/>
</dbReference>
<dbReference type="PANTHER" id="PTHR43795:SF32">
    <property type="entry name" value="AMINOTRANSFERASE GLII-RELATED"/>
    <property type="match status" value="1"/>
</dbReference>
<dbReference type="CDD" id="cd06661">
    <property type="entry name" value="GGCT_like"/>
    <property type="match status" value="1"/>
</dbReference>
<dbReference type="InterPro" id="IPR004839">
    <property type="entry name" value="Aminotransferase_I/II_large"/>
</dbReference>
<evidence type="ECO:0000256" key="4">
    <source>
        <dbReference type="ARBA" id="ARBA00022679"/>
    </source>
</evidence>
<keyword evidence="5" id="KW-0663">Pyridoxal phosphate</keyword>
<protein>
    <recommendedName>
        <fullName evidence="6">Aminotransferase class I/classII large domain-containing protein</fullName>
    </recommendedName>
</protein>
<keyword evidence="8" id="KW-1185">Reference proteome</keyword>
<dbReference type="Gene3D" id="3.90.1150.10">
    <property type="entry name" value="Aspartate Aminotransferase, domain 1"/>
    <property type="match status" value="1"/>
</dbReference>
<name>A0AA38X893_9EURO</name>
<dbReference type="GO" id="GO:0030170">
    <property type="term" value="F:pyridoxal phosphate binding"/>
    <property type="evidence" value="ECO:0007669"/>
    <property type="project" value="InterPro"/>
</dbReference>
<dbReference type="Gene3D" id="3.10.490.10">
    <property type="entry name" value="Gamma-glutamyl cyclotransferase-like"/>
    <property type="match status" value="1"/>
</dbReference>
<reference evidence="7" key="1">
    <citation type="submission" date="2022-10" db="EMBL/GenBank/DDBJ databases">
        <title>Culturing micro-colonial fungi from biological soil crusts in the Mojave desert and describing Neophaeococcomyces mojavensis, and introducing the new genera and species Taxawa tesnikishii.</title>
        <authorList>
            <person name="Kurbessoian T."/>
            <person name="Stajich J.E."/>
        </authorList>
    </citation>
    <scope>NUCLEOTIDE SEQUENCE</scope>
    <source>
        <strain evidence="7">TK_35</strain>
    </source>
</reference>
<dbReference type="Pfam" id="PF00155">
    <property type="entry name" value="Aminotran_1_2"/>
    <property type="match status" value="1"/>
</dbReference>
<organism evidence="7 8">
    <name type="scientific">Knufia peltigerae</name>
    <dbReference type="NCBI Taxonomy" id="1002370"/>
    <lineage>
        <taxon>Eukaryota</taxon>
        <taxon>Fungi</taxon>
        <taxon>Dikarya</taxon>
        <taxon>Ascomycota</taxon>
        <taxon>Pezizomycotina</taxon>
        <taxon>Eurotiomycetes</taxon>
        <taxon>Chaetothyriomycetidae</taxon>
        <taxon>Chaetothyriales</taxon>
        <taxon>Trichomeriaceae</taxon>
        <taxon>Knufia</taxon>
    </lineage>
</organism>
<dbReference type="EMBL" id="JAPDRN010000282">
    <property type="protein sequence ID" value="KAJ9608600.1"/>
    <property type="molecule type" value="Genomic_DNA"/>
</dbReference>
<gene>
    <name evidence="7" type="ORF">H2204_015653</name>
</gene>
<proteinExistence type="inferred from homology"/>
<evidence type="ECO:0000256" key="5">
    <source>
        <dbReference type="ARBA" id="ARBA00022898"/>
    </source>
</evidence>
<evidence type="ECO:0000256" key="3">
    <source>
        <dbReference type="ARBA" id="ARBA00022576"/>
    </source>
</evidence>
<comment type="cofactor">
    <cofactor evidence="1">
        <name>pyridoxal 5'-phosphate</name>
        <dbReference type="ChEBI" id="CHEBI:597326"/>
    </cofactor>
</comment>
<dbReference type="GO" id="GO:0006520">
    <property type="term" value="P:amino acid metabolic process"/>
    <property type="evidence" value="ECO:0007669"/>
    <property type="project" value="TreeGrafter"/>
</dbReference>
<dbReference type="InterPro" id="IPR013024">
    <property type="entry name" value="GGCT-like"/>
</dbReference>
<evidence type="ECO:0000256" key="2">
    <source>
        <dbReference type="ARBA" id="ARBA00007441"/>
    </source>
</evidence>
<dbReference type="PANTHER" id="PTHR43795">
    <property type="entry name" value="BIFUNCTIONAL ASPARTATE AMINOTRANSFERASE AND GLUTAMATE/ASPARTATE-PREPHENATE AMINOTRANSFERASE-RELATED"/>
    <property type="match status" value="1"/>
</dbReference>